<comment type="caution">
    <text evidence="2">The sequence shown here is derived from an EMBL/GenBank/DDBJ whole genome shotgun (WGS) entry which is preliminary data.</text>
</comment>
<name>A0A8X6QNX5_NEPPI</name>
<sequence>MGYVLQHEAKTVKHSVFEKENLDFFTANRAFFLRYQEQVEHRCYRLGPESRPPGPRSRYSDKKDDRHATMHQTMGAKKERRNSVIKMLLLLTKIRVAEADDGAPLSKM</sequence>
<dbReference type="AlphaFoldDB" id="A0A8X6QNX5"/>
<evidence type="ECO:0000313" key="2">
    <source>
        <dbReference type="EMBL" id="GFU24598.1"/>
    </source>
</evidence>
<evidence type="ECO:0000313" key="3">
    <source>
        <dbReference type="Proteomes" id="UP000887013"/>
    </source>
</evidence>
<reference evidence="2" key="1">
    <citation type="submission" date="2020-08" db="EMBL/GenBank/DDBJ databases">
        <title>Multicomponent nature underlies the extraordinary mechanical properties of spider dragline silk.</title>
        <authorList>
            <person name="Kono N."/>
            <person name="Nakamura H."/>
            <person name="Mori M."/>
            <person name="Yoshida Y."/>
            <person name="Ohtoshi R."/>
            <person name="Malay A.D."/>
            <person name="Moran D.A.P."/>
            <person name="Tomita M."/>
            <person name="Numata K."/>
            <person name="Arakawa K."/>
        </authorList>
    </citation>
    <scope>NUCLEOTIDE SEQUENCE</scope>
</reference>
<dbReference type="EMBL" id="BMAW01032228">
    <property type="protein sequence ID" value="GFU24598.1"/>
    <property type="molecule type" value="Genomic_DNA"/>
</dbReference>
<feature type="region of interest" description="Disordered" evidence="1">
    <location>
        <begin position="45"/>
        <end position="79"/>
    </location>
</feature>
<gene>
    <name evidence="2" type="ORF">NPIL_303521</name>
</gene>
<evidence type="ECO:0000256" key="1">
    <source>
        <dbReference type="SAM" id="MobiDB-lite"/>
    </source>
</evidence>
<organism evidence="2 3">
    <name type="scientific">Nephila pilipes</name>
    <name type="common">Giant wood spider</name>
    <name type="synonym">Nephila maculata</name>
    <dbReference type="NCBI Taxonomy" id="299642"/>
    <lineage>
        <taxon>Eukaryota</taxon>
        <taxon>Metazoa</taxon>
        <taxon>Ecdysozoa</taxon>
        <taxon>Arthropoda</taxon>
        <taxon>Chelicerata</taxon>
        <taxon>Arachnida</taxon>
        <taxon>Araneae</taxon>
        <taxon>Araneomorphae</taxon>
        <taxon>Entelegynae</taxon>
        <taxon>Araneoidea</taxon>
        <taxon>Nephilidae</taxon>
        <taxon>Nephila</taxon>
    </lineage>
</organism>
<keyword evidence="3" id="KW-1185">Reference proteome</keyword>
<dbReference type="Proteomes" id="UP000887013">
    <property type="component" value="Unassembled WGS sequence"/>
</dbReference>
<protein>
    <submittedName>
        <fullName evidence="2">Uncharacterized protein</fullName>
    </submittedName>
</protein>
<accession>A0A8X6QNX5</accession>
<proteinExistence type="predicted"/>
<feature type="compositionally biased region" description="Basic and acidic residues" evidence="1">
    <location>
        <begin position="58"/>
        <end position="68"/>
    </location>
</feature>